<evidence type="ECO:0000256" key="4">
    <source>
        <dbReference type="ARBA" id="ARBA00022989"/>
    </source>
</evidence>
<name>A0A835CLE7_APHGI</name>
<evidence type="ECO:0000256" key="6">
    <source>
        <dbReference type="ARBA" id="ARBA00023180"/>
    </source>
</evidence>
<feature type="transmembrane region" description="Helical" evidence="8">
    <location>
        <begin position="185"/>
        <end position="206"/>
    </location>
</feature>
<feature type="region of interest" description="Disordered" evidence="7">
    <location>
        <begin position="800"/>
        <end position="827"/>
    </location>
</feature>
<dbReference type="EMBL" id="JACMRX010000006">
    <property type="protein sequence ID" value="KAF7987244.1"/>
    <property type="molecule type" value="Genomic_DNA"/>
</dbReference>
<feature type="transmembrane region" description="Helical" evidence="8">
    <location>
        <begin position="761"/>
        <end position="783"/>
    </location>
</feature>
<evidence type="ECO:0000256" key="9">
    <source>
        <dbReference type="SAM" id="SignalP"/>
    </source>
</evidence>
<evidence type="ECO:0008006" key="12">
    <source>
        <dbReference type="Google" id="ProtNLM"/>
    </source>
</evidence>
<comment type="similarity">
    <text evidence="2">Belongs to the prominin family.</text>
</comment>
<feature type="chain" id="PRO_5032558150" description="Odorant receptor" evidence="9">
    <location>
        <begin position="23"/>
        <end position="827"/>
    </location>
</feature>
<evidence type="ECO:0000313" key="10">
    <source>
        <dbReference type="EMBL" id="KAF7987244.1"/>
    </source>
</evidence>
<keyword evidence="5 8" id="KW-0472">Membrane</keyword>
<dbReference type="GO" id="GO:0016020">
    <property type="term" value="C:membrane"/>
    <property type="evidence" value="ECO:0007669"/>
    <property type="project" value="UniProtKB-SubCell"/>
</dbReference>
<dbReference type="AlphaFoldDB" id="A0A835CLE7"/>
<feature type="transmembrane region" description="Helical" evidence="8">
    <location>
        <begin position="464"/>
        <end position="489"/>
    </location>
</feature>
<keyword evidence="6" id="KW-0325">Glycoprotein</keyword>
<evidence type="ECO:0000256" key="7">
    <source>
        <dbReference type="SAM" id="MobiDB-lite"/>
    </source>
</evidence>
<comment type="subcellular location">
    <subcellularLocation>
        <location evidence="1">Membrane</location>
        <topology evidence="1">Multi-pass membrane protein</topology>
    </subcellularLocation>
</comment>
<dbReference type="Pfam" id="PF05478">
    <property type="entry name" value="Prominin"/>
    <property type="match status" value="1"/>
</dbReference>
<keyword evidence="4 8" id="KW-1133">Transmembrane helix</keyword>
<feature type="compositionally biased region" description="Pro residues" evidence="7">
    <location>
        <begin position="818"/>
        <end position="827"/>
    </location>
</feature>
<reference evidence="10 11" key="1">
    <citation type="submission" date="2020-08" db="EMBL/GenBank/DDBJ databases">
        <title>Aphidius gifuensis genome sequencing and assembly.</title>
        <authorList>
            <person name="Du Z."/>
        </authorList>
    </citation>
    <scope>NUCLEOTIDE SEQUENCE [LARGE SCALE GENOMIC DNA]</scope>
    <source>
        <strain evidence="10">YNYX2018</strain>
        <tissue evidence="10">Adults</tissue>
    </source>
</reference>
<dbReference type="InterPro" id="IPR008795">
    <property type="entry name" value="Prominin"/>
</dbReference>
<proteinExistence type="inferred from homology"/>
<protein>
    <recommendedName>
        <fullName evidence="12">Odorant receptor</fullName>
    </recommendedName>
</protein>
<feature type="signal peptide" evidence="9">
    <location>
        <begin position="1"/>
        <end position="22"/>
    </location>
</feature>
<dbReference type="PANTHER" id="PTHR22730">
    <property type="entry name" value="PROMININ PROM PROTEIN"/>
    <property type="match status" value="1"/>
</dbReference>
<keyword evidence="3 8" id="KW-0812">Transmembrane</keyword>
<keyword evidence="9" id="KW-0732">Signal</keyword>
<feature type="transmembrane region" description="Helical" evidence="8">
    <location>
        <begin position="427"/>
        <end position="452"/>
    </location>
</feature>
<keyword evidence="11" id="KW-1185">Reference proteome</keyword>
<organism evidence="10 11">
    <name type="scientific">Aphidius gifuensis</name>
    <name type="common">Parasitoid wasp</name>
    <dbReference type="NCBI Taxonomy" id="684658"/>
    <lineage>
        <taxon>Eukaryota</taxon>
        <taxon>Metazoa</taxon>
        <taxon>Ecdysozoa</taxon>
        <taxon>Arthropoda</taxon>
        <taxon>Hexapoda</taxon>
        <taxon>Insecta</taxon>
        <taxon>Pterygota</taxon>
        <taxon>Neoptera</taxon>
        <taxon>Endopterygota</taxon>
        <taxon>Hymenoptera</taxon>
        <taxon>Apocrita</taxon>
        <taxon>Ichneumonoidea</taxon>
        <taxon>Braconidae</taxon>
        <taxon>Aphidiinae</taxon>
        <taxon>Aphidius</taxon>
    </lineage>
</organism>
<feature type="transmembrane region" description="Helical" evidence="8">
    <location>
        <begin position="145"/>
        <end position="164"/>
    </location>
</feature>
<evidence type="ECO:0000256" key="3">
    <source>
        <dbReference type="ARBA" id="ARBA00022692"/>
    </source>
</evidence>
<evidence type="ECO:0000313" key="11">
    <source>
        <dbReference type="Proteomes" id="UP000639338"/>
    </source>
</evidence>
<evidence type="ECO:0000256" key="5">
    <source>
        <dbReference type="ARBA" id="ARBA00023136"/>
    </source>
</evidence>
<evidence type="ECO:0000256" key="1">
    <source>
        <dbReference type="ARBA" id="ARBA00004141"/>
    </source>
</evidence>
<dbReference type="Proteomes" id="UP000639338">
    <property type="component" value="Unassembled WGS sequence"/>
</dbReference>
<gene>
    <name evidence="10" type="ORF">HCN44_003006</name>
</gene>
<dbReference type="PANTHER" id="PTHR22730:SF1">
    <property type="entry name" value="PROMININ-LIKE PROTEIN"/>
    <property type="match status" value="1"/>
</dbReference>
<comment type="caution">
    <text evidence="10">The sequence shown here is derived from an EMBL/GenBank/DDBJ whole genome shotgun (WGS) entry which is preliminary data.</text>
</comment>
<sequence length="827" mass="94031">MFGASYHLWIGLFFFESSLSSASNSFGYNLLITEINKIADNQDDNYGIYDEDYDSVTRNISRRKLDTPIEWELTKKPLNFPKNKIDNNFKMGHLIIENQLFKFEFLHDFLRFIQPYNVSIDFLIDIIERRVTTQRLLSESMNVEVGFISLLAACCILACVIPGTELWLACRPIKEDYKPSQHPRCLAFVLSTLVFILGIGIIGLIISNEVTKIGIEKIPDVMNTAIQDLNDYHTGTTVGIRDCLTRSLDVASEAIMADLDNVEEMLGKPVQLDLASETGLDIAIERLFTVANASQTLSNRAENLLKEGEKARDLGMELSREIDGLRRQLESLLRDQHLLRLQKIGRDNLTEAGRQARGEYHYVPHYISRSTLEYRNSIRREINAARVKIFEEARSLESTNTELNSQLNSIKKIANEAAPYIQLFEEIRWLICIGAIAGLTFIWILLFFAIICQCGSSQKKVQSTLLCGAFWSCPISIGLCVVLAGALGVSSHMEMFVCRALEDPSYKTLEAVLETRMFLGQRLNVPLKDLLEKCEQNEGVYPAFPLGQSSKLEQLADYWKWSGLSKSLSSLKVDLKGLKILTPSLEEKLESILHACGPNLTEHRTYIRGPILNKDLGAMSEHLHYVGRQLVDKRTSRNLQDIGESMKNILDRRVRPLVQIQDNLVDQLTRLELQLRPFQDNINKTFIHMKNIQSHINKQGDVIAELRTKYYIETLNSYLDQWRTHVLTEVISGPAKCRPLWDIVNGLRLSMCQDVLGPLDGFWFLLLISIIIMAITTPMAHILSSVYRNDIEKTTIFTPPGTGSPDTVVIDRDTWRTPDPPPLQDDW</sequence>
<evidence type="ECO:0000256" key="8">
    <source>
        <dbReference type="SAM" id="Phobius"/>
    </source>
</evidence>
<accession>A0A835CLE7</accession>
<evidence type="ECO:0000256" key="2">
    <source>
        <dbReference type="ARBA" id="ARBA00006058"/>
    </source>
</evidence>
<dbReference type="OrthoDB" id="8188647at2759"/>